<dbReference type="RefSeq" id="YP_009796705.1">
    <property type="nucleotide sequence ID" value="NC_047903.1"/>
</dbReference>
<keyword evidence="2" id="KW-1185">Reference proteome</keyword>
<dbReference type="Pfam" id="PF24072">
    <property type="entry name" value="T7_gp14"/>
    <property type="match status" value="1"/>
</dbReference>
<sequence length="203" mass="21391">MAVTAAAAGTTAATSAATTMAAVTAAISIASTAYSFMQANSNANAIEKAQANKNKQLQEQTVANYAELADVEKEQQQLALDESLDVQRSYLRDKSLVNVTAAAMGTGGVSVANQLQDLEKTKYSNYNTILLNRQANMDNIKSQAESLRFQTASQMDVSPVKRPSFAAAALSAGSQALQGYSNYQTIRKEESMLDSVGSISSGG</sequence>
<dbReference type="Proteomes" id="UP000241061">
    <property type="component" value="Segment"/>
</dbReference>
<dbReference type="GeneID" id="54987096"/>
<dbReference type="EMBL" id="MG545917">
    <property type="protein sequence ID" value="AUG87670.1"/>
    <property type="molecule type" value="Genomic_DNA"/>
</dbReference>
<name>A0A2H5BMW6_9CAUD</name>
<evidence type="ECO:0008006" key="3">
    <source>
        <dbReference type="Google" id="ProtNLM"/>
    </source>
</evidence>
<organism evidence="1 2">
    <name type="scientific">Vibrio phage VEN</name>
    <dbReference type="NCBI Taxonomy" id="2059879"/>
    <lineage>
        <taxon>Viruses</taxon>
        <taxon>Duplodnaviria</taxon>
        <taxon>Heunggongvirae</taxon>
        <taxon>Uroviricota</taxon>
        <taxon>Caudoviricetes</taxon>
        <taxon>Autographivirales</taxon>
        <taxon>Autosignataviridae</taxon>
        <taxon>Colwellvirinae</taxon>
        <taxon>Trungvirus</taxon>
        <taxon>Trungvirus VEN</taxon>
    </lineage>
</organism>
<dbReference type="InterPro" id="IPR038996">
    <property type="entry name" value="Gp14"/>
</dbReference>
<evidence type="ECO:0000313" key="2">
    <source>
        <dbReference type="Proteomes" id="UP000241061"/>
    </source>
</evidence>
<protein>
    <recommendedName>
        <fullName evidence="3">Internal virion protein B</fullName>
    </recommendedName>
</protein>
<reference evidence="1 2" key="1">
    <citation type="submission" date="2017-11" db="EMBL/GenBank/DDBJ databases">
        <authorList>
            <person name="Han C.G."/>
        </authorList>
    </citation>
    <scope>NUCLEOTIDE SEQUENCE [LARGE SCALE GENOMIC DNA]</scope>
</reference>
<accession>A0A2H5BMW6</accession>
<proteinExistence type="predicted"/>
<dbReference type="KEGG" id="vg:54987096"/>
<evidence type="ECO:0000313" key="1">
    <source>
        <dbReference type="EMBL" id="AUG87670.1"/>
    </source>
</evidence>